<comment type="similarity">
    <text evidence="2">Belongs to the FliN/MopA/SpaO family.</text>
</comment>
<dbReference type="InterPro" id="IPR001543">
    <property type="entry name" value="FliN-like_C"/>
</dbReference>
<gene>
    <name evidence="9" type="ORF">MNBD_DELTA01-1728</name>
</gene>
<dbReference type="GO" id="GO:0009425">
    <property type="term" value="C:bacterial-type flagellum basal body"/>
    <property type="evidence" value="ECO:0007669"/>
    <property type="project" value="InterPro"/>
</dbReference>
<evidence type="ECO:0000256" key="7">
    <source>
        <dbReference type="SAM" id="MobiDB-lite"/>
    </source>
</evidence>
<dbReference type="GO" id="GO:0071973">
    <property type="term" value="P:bacterial-type flagellum-dependent cell motility"/>
    <property type="evidence" value="ECO:0007669"/>
    <property type="project" value="InterPro"/>
</dbReference>
<keyword evidence="9" id="KW-0969">Cilium</keyword>
<dbReference type="SUPFAM" id="SSF101801">
    <property type="entry name" value="Surface presentation of antigens (SPOA)"/>
    <property type="match status" value="1"/>
</dbReference>
<dbReference type="EMBL" id="UOEA01000083">
    <property type="protein sequence ID" value="VAV85217.1"/>
    <property type="molecule type" value="Genomic_DNA"/>
</dbReference>
<reference evidence="9" key="1">
    <citation type="submission" date="2018-06" db="EMBL/GenBank/DDBJ databases">
        <authorList>
            <person name="Zhirakovskaya E."/>
        </authorList>
    </citation>
    <scope>NUCLEOTIDE SEQUENCE</scope>
</reference>
<evidence type="ECO:0000256" key="6">
    <source>
        <dbReference type="ARBA" id="ARBA00023136"/>
    </source>
</evidence>
<dbReference type="PANTHER" id="PTHR43484:SF1">
    <property type="entry name" value="FLAGELLAR MOTOR SWITCH PROTEIN FLIN"/>
    <property type="match status" value="1"/>
</dbReference>
<dbReference type="GO" id="GO:0006935">
    <property type="term" value="P:chemotaxis"/>
    <property type="evidence" value="ECO:0007669"/>
    <property type="project" value="UniProtKB-KW"/>
</dbReference>
<feature type="region of interest" description="Disordered" evidence="7">
    <location>
        <begin position="1"/>
        <end position="114"/>
    </location>
</feature>
<feature type="compositionally biased region" description="Acidic residues" evidence="7">
    <location>
        <begin position="41"/>
        <end position="70"/>
    </location>
</feature>
<keyword evidence="6" id="KW-0472">Membrane</keyword>
<evidence type="ECO:0000256" key="2">
    <source>
        <dbReference type="ARBA" id="ARBA00009226"/>
    </source>
</evidence>
<keyword evidence="5" id="KW-0283">Flagellar rotation</keyword>
<comment type="subcellular location">
    <subcellularLocation>
        <location evidence="1">Cell membrane</location>
        <topology evidence="1">Peripheral membrane protein</topology>
        <orientation evidence="1">Cytoplasmic side</orientation>
    </subcellularLocation>
</comment>
<protein>
    <submittedName>
        <fullName evidence="9">Flagellar motor switch protein FliN</fullName>
    </submittedName>
</protein>
<feature type="compositionally biased region" description="Low complexity" evidence="7">
    <location>
        <begin position="88"/>
        <end position="105"/>
    </location>
</feature>
<evidence type="ECO:0000259" key="8">
    <source>
        <dbReference type="Pfam" id="PF01052"/>
    </source>
</evidence>
<feature type="compositionally biased region" description="Acidic residues" evidence="7">
    <location>
        <begin position="1"/>
        <end position="17"/>
    </location>
</feature>
<dbReference type="InterPro" id="IPR001172">
    <property type="entry name" value="FliN_T3SS_HrcQb"/>
</dbReference>
<dbReference type="Pfam" id="PF01052">
    <property type="entry name" value="FliMN_C"/>
    <property type="match status" value="1"/>
</dbReference>
<dbReference type="NCBIfam" id="TIGR02480">
    <property type="entry name" value="fliN"/>
    <property type="match status" value="1"/>
</dbReference>
<feature type="domain" description="Flagellar motor switch protein FliN-like C-terminal" evidence="8">
    <location>
        <begin position="166"/>
        <end position="236"/>
    </location>
</feature>
<name>A0A3B0R0H1_9ZZZZ</name>
<dbReference type="Gene3D" id="2.30.330.10">
    <property type="entry name" value="SpoA-like"/>
    <property type="match status" value="1"/>
</dbReference>
<dbReference type="GO" id="GO:0003774">
    <property type="term" value="F:cytoskeletal motor activity"/>
    <property type="evidence" value="ECO:0007669"/>
    <property type="project" value="InterPro"/>
</dbReference>
<dbReference type="PANTHER" id="PTHR43484">
    <property type="match status" value="1"/>
</dbReference>
<keyword evidence="9" id="KW-0282">Flagellum</keyword>
<dbReference type="InterPro" id="IPR036429">
    <property type="entry name" value="SpoA-like_sf"/>
</dbReference>
<keyword evidence="9" id="KW-0966">Cell projection</keyword>
<dbReference type="InterPro" id="IPR012826">
    <property type="entry name" value="FliN"/>
</dbReference>
<sequence>MADDENKDATPEEEVVEEGAAQGTEEATPEEDAQGTAPEAAPEEAAPEEAAPESSEAEPSESGDGDEEMDDATREFLEAGKKDEEAKAAAAADGAAAADAAAPSESGGGEEEMDDATKAFLEAGKADEAAKAAAAALAEKPEADVQPVTFSNLSGQGVGNIANMDMILDIPVTVSVELGKTRILINELLSLGQGSVVELNKLAGEPMEIMVNGKLIARGEVVVVNEKFGVRLTDIISVTDRISQLG</sequence>
<dbReference type="PRINTS" id="PR00956">
    <property type="entry name" value="FLGMOTORFLIN"/>
</dbReference>
<evidence type="ECO:0000256" key="1">
    <source>
        <dbReference type="ARBA" id="ARBA00004413"/>
    </source>
</evidence>
<evidence type="ECO:0000256" key="5">
    <source>
        <dbReference type="ARBA" id="ARBA00022779"/>
    </source>
</evidence>
<evidence type="ECO:0000256" key="3">
    <source>
        <dbReference type="ARBA" id="ARBA00022475"/>
    </source>
</evidence>
<accession>A0A3B0R0H1</accession>
<keyword evidence="3" id="KW-1003">Cell membrane</keyword>
<dbReference type="GO" id="GO:0005886">
    <property type="term" value="C:plasma membrane"/>
    <property type="evidence" value="ECO:0007669"/>
    <property type="project" value="UniProtKB-SubCell"/>
</dbReference>
<feature type="compositionally biased region" description="Basic and acidic residues" evidence="7">
    <location>
        <begin position="71"/>
        <end position="87"/>
    </location>
</feature>
<organism evidence="9">
    <name type="scientific">hydrothermal vent metagenome</name>
    <dbReference type="NCBI Taxonomy" id="652676"/>
    <lineage>
        <taxon>unclassified sequences</taxon>
        <taxon>metagenomes</taxon>
        <taxon>ecological metagenomes</taxon>
    </lineage>
</organism>
<evidence type="ECO:0000256" key="4">
    <source>
        <dbReference type="ARBA" id="ARBA00022500"/>
    </source>
</evidence>
<proteinExistence type="inferred from homology"/>
<keyword evidence="4" id="KW-0145">Chemotaxis</keyword>
<dbReference type="InterPro" id="IPR051469">
    <property type="entry name" value="FliN/MopA/SpaO"/>
</dbReference>
<evidence type="ECO:0000313" key="9">
    <source>
        <dbReference type="EMBL" id="VAV85217.1"/>
    </source>
</evidence>
<dbReference type="AlphaFoldDB" id="A0A3B0R0H1"/>